<dbReference type="AlphaFoldDB" id="A0A1A9ACP0"/>
<feature type="signal peptide" evidence="1">
    <location>
        <begin position="1"/>
        <end position="35"/>
    </location>
</feature>
<dbReference type="RefSeq" id="WP_157740055.1">
    <property type="nucleotide sequence ID" value="NZ_LT594324.1"/>
</dbReference>
<dbReference type="Proteomes" id="UP000198765">
    <property type="component" value="Chromosome I"/>
</dbReference>
<name>A0A1A9ACP0_9ACTN</name>
<keyword evidence="1" id="KW-0732">Signal</keyword>
<reference evidence="2 3" key="1">
    <citation type="submission" date="2016-06" db="EMBL/GenBank/DDBJ databases">
        <authorList>
            <person name="Kjaerup R.B."/>
            <person name="Dalgaard T.S."/>
            <person name="Juul-Madsen H.R."/>
        </authorList>
    </citation>
    <scope>NUCLEOTIDE SEQUENCE [LARGE SCALE GENOMIC DNA]</scope>
    <source>
        <strain evidence="2 3">DSM 45248</strain>
    </source>
</reference>
<sequence length="212" mass="22532">MRSFREILKSKLIPLAVAAVVVGGGATAASAIASAAPAKNSATSPTKATAKADVGDRCTLPGRVVKNKRYVGESRTWPRGAKWRATGNAKGTVISLQHETRVHNSVSATFGLSKSVVSAAVGFNVEKQQAVWVGFNYTQPKAGKYQLRVTPVYDEYLFEVHNKVGKVKITGGHPACIQTGTSKVGTGAASKYIGLESRVYRQDSAGQWVVVR</sequence>
<evidence type="ECO:0000313" key="3">
    <source>
        <dbReference type="Proteomes" id="UP000198765"/>
    </source>
</evidence>
<dbReference type="EMBL" id="LT594324">
    <property type="protein sequence ID" value="SBT54264.1"/>
    <property type="molecule type" value="Genomic_DNA"/>
</dbReference>
<proteinExistence type="predicted"/>
<protein>
    <submittedName>
        <fullName evidence="2">Uncharacterized protein</fullName>
    </submittedName>
</protein>
<keyword evidence="3" id="KW-1185">Reference proteome</keyword>
<feature type="chain" id="PRO_5008383433" evidence="1">
    <location>
        <begin position="36"/>
        <end position="212"/>
    </location>
</feature>
<organism evidence="2 3">
    <name type="scientific">Micromonospora narathiwatensis</name>
    <dbReference type="NCBI Taxonomy" id="299146"/>
    <lineage>
        <taxon>Bacteria</taxon>
        <taxon>Bacillati</taxon>
        <taxon>Actinomycetota</taxon>
        <taxon>Actinomycetes</taxon>
        <taxon>Micromonosporales</taxon>
        <taxon>Micromonosporaceae</taxon>
        <taxon>Micromonospora</taxon>
    </lineage>
</organism>
<dbReference type="PATRIC" id="fig|299146.4.peg.5460"/>
<evidence type="ECO:0000256" key="1">
    <source>
        <dbReference type="SAM" id="SignalP"/>
    </source>
</evidence>
<gene>
    <name evidence="2" type="ORF">GA0070621_5293</name>
</gene>
<evidence type="ECO:0000313" key="2">
    <source>
        <dbReference type="EMBL" id="SBT54264.1"/>
    </source>
</evidence>
<dbReference type="OrthoDB" id="9825873at2"/>
<accession>A0A1A9ACP0</accession>